<dbReference type="Proteomes" id="UP000515908">
    <property type="component" value="Chromosome 26"/>
</dbReference>
<accession>S9VLV1</accession>
<keyword evidence="5" id="KW-0375">Hydrogen ion transport</keyword>
<dbReference type="GO" id="GO:0043531">
    <property type="term" value="F:ADP binding"/>
    <property type="evidence" value="ECO:0007669"/>
    <property type="project" value="TreeGrafter"/>
</dbReference>
<reference evidence="13 14" key="1">
    <citation type="submission" date="2020-08" db="EMBL/GenBank/DDBJ databases">
        <authorList>
            <person name="Newling K."/>
            <person name="Davey J."/>
            <person name="Forrester S."/>
        </authorList>
    </citation>
    <scope>NUCLEOTIDE SEQUENCE [LARGE SCALE GENOMIC DNA]</scope>
    <source>
        <strain evidence="14">Crithidia deanei Carvalho (ATCC PRA-265)</strain>
    </source>
</reference>
<evidence type="ECO:0000256" key="3">
    <source>
        <dbReference type="ARBA" id="ARBA00022448"/>
    </source>
</evidence>
<evidence type="ECO:0000256" key="6">
    <source>
        <dbReference type="ARBA" id="ARBA00022840"/>
    </source>
</evidence>
<proteinExistence type="inferred from homology"/>
<dbReference type="PANTHER" id="PTHR48082:SF2">
    <property type="entry name" value="ATP SYNTHASE SUBUNIT ALPHA, MITOCHONDRIAL"/>
    <property type="match status" value="1"/>
</dbReference>
<dbReference type="InterPro" id="IPR000194">
    <property type="entry name" value="ATPase_F1/V1/A1_a/bsu_nucl-bd"/>
</dbReference>
<evidence type="ECO:0000256" key="2">
    <source>
        <dbReference type="ARBA" id="ARBA00008936"/>
    </source>
</evidence>
<keyword evidence="6" id="KW-0067">ATP-binding</keyword>
<evidence type="ECO:0000256" key="8">
    <source>
        <dbReference type="ARBA" id="ARBA00023136"/>
    </source>
</evidence>
<dbReference type="GO" id="GO:0005524">
    <property type="term" value="F:ATP binding"/>
    <property type="evidence" value="ECO:0007669"/>
    <property type="project" value="UniProtKB-KW"/>
</dbReference>
<dbReference type="AlphaFoldDB" id="S9VLV1"/>
<dbReference type="InterPro" id="IPR020003">
    <property type="entry name" value="ATPase_a/bsu_AS"/>
</dbReference>
<dbReference type="PANTHER" id="PTHR48082">
    <property type="entry name" value="ATP SYNTHASE SUBUNIT ALPHA, MITOCHONDRIAL"/>
    <property type="match status" value="1"/>
</dbReference>
<evidence type="ECO:0000313" key="13">
    <source>
        <dbReference type="EMBL" id="CAD2222470.1"/>
    </source>
</evidence>
<evidence type="ECO:0000256" key="7">
    <source>
        <dbReference type="ARBA" id="ARBA00023065"/>
    </source>
</evidence>
<evidence type="ECO:0000256" key="5">
    <source>
        <dbReference type="ARBA" id="ARBA00022781"/>
    </source>
</evidence>
<dbReference type="CDD" id="cd01132">
    <property type="entry name" value="F1-ATPase_alpha_CD"/>
    <property type="match status" value="1"/>
</dbReference>
<dbReference type="SUPFAM" id="SSF47917">
    <property type="entry name" value="C-terminal domain of alpha and beta subunits of F1 ATP synthase"/>
    <property type="match status" value="1"/>
</dbReference>
<keyword evidence="3" id="KW-0813">Transport</keyword>
<keyword evidence="8" id="KW-0472">Membrane</keyword>
<dbReference type="Pfam" id="PF00006">
    <property type="entry name" value="ATP-synt_ab"/>
    <property type="match status" value="1"/>
</dbReference>
<organism evidence="13 14">
    <name type="scientific">Angomonas deanei</name>
    <dbReference type="NCBI Taxonomy" id="59799"/>
    <lineage>
        <taxon>Eukaryota</taxon>
        <taxon>Discoba</taxon>
        <taxon>Euglenozoa</taxon>
        <taxon>Kinetoplastea</taxon>
        <taxon>Metakinetoplastina</taxon>
        <taxon>Trypanosomatida</taxon>
        <taxon>Trypanosomatidae</taxon>
        <taxon>Strigomonadinae</taxon>
        <taxon>Angomonas</taxon>
    </lineage>
</organism>
<evidence type="ECO:0000256" key="10">
    <source>
        <dbReference type="ARBA" id="ARBA00023310"/>
    </source>
</evidence>
<dbReference type="Gene3D" id="3.40.50.12240">
    <property type="match status" value="1"/>
</dbReference>
<keyword evidence="10" id="KW-0066">ATP synthesis</keyword>
<evidence type="ECO:0000259" key="11">
    <source>
        <dbReference type="Pfam" id="PF00006"/>
    </source>
</evidence>
<dbReference type="SUPFAM" id="SSF52540">
    <property type="entry name" value="P-loop containing nucleoside triphosphate hydrolases"/>
    <property type="match status" value="1"/>
</dbReference>
<dbReference type="GO" id="GO:0045259">
    <property type="term" value="C:proton-transporting ATP synthase complex"/>
    <property type="evidence" value="ECO:0007669"/>
    <property type="project" value="UniProtKB-KW"/>
</dbReference>
<dbReference type="EMBL" id="LR877170">
    <property type="protein sequence ID" value="CAD2222470.1"/>
    <property type="molecule type" value="Genomic_DNA"/>
</dbReference>
<name>S9VLV1_9TRYP</name>
<dbReference type="Pfam" id="PF00306">
    <property type="entry name" value="ATP-synt_ab_C"/>
    <property type="match status" value="1"/>
</dbReference>
<sequence length="536" mass="58685">MIGYVHSIDGTIATLIPAPGNPGVAYNTIIMIQVSPTTFAAGLVFNLEKDGRIGIILMDNITEVQSGQKVMATGKLLYIPVGAGVLGKVVNPLGHEVPVGLIQRSRALLQAEQTLGKVDAGAPNIVSRSPVNYNLLTGFKAVDTMIPIGRGQRELIVGDRQTGKTSIAVSTIVNQVRANQQILSKNAVISIYVSIGQRCSNVARIHRLLRSYGALRYTTVMAATAAEPAGLQYLAPYSGVTMGEYFMNRGRHCLCVYDDLSKQAVAYRQISLLLRRPPGREAYPGDVFYLHSRLLERAAMLSPGKGGGSVTALPIVETLSNDVTAYIVTNVISITDGQIYLDTKLFTGGQRPAVNIGLSVSRVGSSAQNAAMKAVAGRLKGILAEYRKLAADSVGGQQVQTIPMIRGARFVALFNQKNPSYFMNSLVSLYACLNGYLDDVRVNYAKFYEYLLVNKDLSIMYGTATNKFFYMYVQELNYVIRFFTLNNPILKAEVDEMLKQHTHLFLQHYQSKMNAIKSEKEVKALKNLLYSCKRAV</sequence>
<evidence type="ECO:0000256" key="1">
    <source>
        <dbReference type="ARBA" id="ARBA00004370"/>
    </source>
</evidence>
<comment type="similarity">
    <text evidence="2">Belongs to the ATPase alpha/beta chains family.</text>
</comment>
<protein>
    <submittedName>
        <fullName evidence="13">ATP synthase alpha/beta family, nucleotide-binding domain/ATP synthase alpha/beta chain, C terminal domain containing protein, putative</fullName>
    </submittedName>
</protein>
<gene>
    <name evidence="13" type="ORF">ADEAN_001001400</name>
</gene>
<evidence type="ECO:0000259" key="12">
    <source>
        <dbReference type="Pfam" id="PF00306"/>
    </source>
</evidence>
<dbReference type="InterPro" id="IPR027417">
    <property type="entry name" value="P-loop_NTPase"/>
</dbReference>
<dbReference type="InterPro" id="IPR005294">
    <property type="entry name" value="ATP_synth_F1_asu"/>
</dbReference>
<comment type="subcellular location">
    <subcellularLocation>
        <location evidence="1">Membrane</location>
    </subcellularLocation>
</comment>
<keyword evidence="14" id="KW-1185">Reference proteome</keyword>
<dbReference type="FunFam" id="3.40.50.12240:FF:000004">
    <property type="entry name" value="F-type H+-transporting ATPase subunit alpha"/>
    <property type="match status" value="1"/>
</dbReference>
<keyword evidence="7" id="KW-0406">Ion transport</keyword>
<keyword evidence="4" id="KW-0547">Nucleotide-binding</keyword>
<dbReference type="PROSITE" id="PS00152">
    <property type="entry name" value="ATPASE_ALPHA_BETA"/>
    <property type="match status" value="1"/>
</dbReference>
<dbReference type="VEuPathDB" id="TriTrypDB:ADEAN_001001400"/>
<feature type="domain" description="ATP synthase alpha subunit C-terminal" evidence="12">
    <location>
        <begin position="368"/>
        <end position="451"/>
    </location>
</feature>
<keyword evidence="9" id="KW-0139">CF(1)</keyword>
<dbReference type="GO" id="GO:0046933">
    <property type="term" value="F:proton-transporting ATP synthase activity, rotational mechanism"/>
    <property type="evidence" value="ECO:0007669"/>
    <property type="project" value="InterPro"/>
</dbReference>
<dbReference type="InterPro" id="IPR033732">
    <property type="entry name" value="ATP_synth_F1_a_nt-bd_dom"/>
</dbReference>
<evidence type="ECO:0000313" key="14">
    <source>
        <dbReference type="Proteomes" id="UP000515908"/>
    </source>
</evidence>
<dbReference type="NCBIfam" id="TIGR00962">
    <property type="entry name" value="atpA"/>
    <property type="match status" value="1"/>
</dbReference>
<dbReference type="InterPro" id="IPR000793">
    <property type="entry name" value="ATP_synth_asu_C"/>
</dbReference>
<evidence type="ECO:0000256" key="9">
    <source>
        <dbReference type="ARBA" id="ARBA00023196"/>
    </source>
</evidence>
<dbReference type="FunFam" id="3.40.50.300:FF:000002">
    <property type="entry name" value="ATP synthase subunit alpha"/>
    <property type="match status" value="1"/>
</dbReference>
<feature type="domain" description="ATPase F1/V1/A1 complex alpha/beta subunit nucleotide-binding" evidence="11">
    <location>
        <begin position="138"/>
        <end position="361"/>
    </location>
</feature>
<evidence type="ECO:0000256" key="4">
    <source>
        <dbReference type="ARBA" id="ARBA00022741"/>
    </source>
</evidence>
<dbReference type="OrthoDB" id="274756at2759"/>